<feature type="region of interest" description="Disordered" evidence="1">
    <location>
        <begin position="282"/>
        <end position="307"/>
    </location>
</feature>
<accession>A0A6G0WKH3</accession>
<evidence type="ECO:0000313" key="3">
    <source>
        <dbReference type="Proteomes" id="UP000481153"/>
    </source>
</evidence>
<feature type="region of interest" description="Disordered" evidence="1">
    <location>
        <begin position="67"/>
        <end position="121"/>
    </location>
</feature>
<keyword evidence="3" id="KW-1185">Reference proteome</keyword>
<comment type="caution">
    <text evidence="2">The sequence shown here is derived from an EMBL/GenBank/DDBJ whole genome shotgun (WGS) entry which is preliminary data.</text>
</comment>
<feature type="compositionally biased region" description="Polar residues" evidence="1">
    <location>
        <begin position="282"/>
        <end position="295"/>
    </location>
</feature>
<name>A0A6G0WKH3_9STRA</name>
<reference evidence="2 3" key="1">
    <citation type="submission" date="2019-07" db="EMBL/GenBank/DDBJ databases">
        <title>Genomics analysis of Aphanomyces spp. identifies a new class of oomycete effector associated with host adaptation.</title>
        <authorList>
            <person name="Gaulin E."/>
        </authorList>
    </citation>
    <scope>NUCLEOTIDE SEQUENCE [LARGE SCALE GENOMIC DNA]</scope>
    <source>
        <strain evidence="2 3">ATCC 201684</strain>
    </source>
</reference>
<organism evidence="2 3">
    <name type="scientific">Aphanomyces euteiches</name>
    <dbReference type="NCBI Taxonomy" id="100861"/>
    <lineage>
        <taxon>Eukaryota</taxon>
        <taxon>Sar</taxon>
        <taxon>Stramenopiles</taxon>
        <taxon>Oomycota</taxon>
        <taxon>Saprolegniomycetes</taxon>
        <taxon>Saprolegniales</taxon>
        <taxon>Verrucalvaceae</taxon>
        <taxon>Aphanomyces</taxon>
    </lineage>
</organism>
<dbReference type="VEuPathDB" id="FungiDB:AeMF1_012953"/>
<dbReference type="Proteomes" id="UP000481153">
    <property type="component" value="Unassembled WGS sequence"/>
</dbReference>
<proteinExistence type="predicted"/>
<feature type="compositionally biased region" description="Low complexity" evidence="1">
    <location>
        <begin position="99"/>
        <end position="108"/>
    </location>
</feature>
<protein>
    <submittedName>
        <fullName evidence="2">Uncharacterized protein</fullName>
    </submittedName>
</protein>
<gene>
    <name evidence="2" type="ORF">Ae201684_014259</name>
</gene>
<evidence type="ECO:0000256" key="1">
    <source>
        <dbReference type="SAM" id="MobiDB-lite"/>
    </source>
</evidence>
<dbReference type="AlphaFoldDB" id="A0A6G0WKH3"/>
<feature type="compositionally biased region" description="Polar residues" evidence="1">
    <location>
        <begin position="71"/>
        <end position="84"/>
    </location>
</feature>
<dbReference type="EMBL" id="VJMJ01000189">
    <property type="protein sequence ID" value="KAF0727743.1"/>
    <property type="molecule type" value="Genomic_DNA"/>
</dbReference>
<sequence length="351" mass="38080">MVLSQIMSFERSVAESTVTKVVQFACHRAATVLASQPLDKTLSNAPADGSIQDASYASDIIAYAPDDEPLTTLTPSVNEPTPESEQPDKPASPDPPTETSPSEMPVSPQHFSEPAPPENLASHEAPLVNSEIDVESLEIPSPVARDEAVCMTKSESSPQMQPLDSSALSLYEETKGSSSDLHAPNVITHLAMYPATQHTPDTLTKTRKKKVRHADAEAPLALFDRTKQAVHVYLPDSPDLIGLKSPPRRRPLEPIVFKGGTHKPFTVESPKTMTNSPRLRKLQQSTQYGSLTPSKRPNIPATKSDISSAAHGSQVSGFCRQCLLVGDMCKLADCREHNYFPKLKSSKQGPK</sequence>
<evidence type="ECO:0000313" key="2">
    <source>
        <dbReference type="EMBL" id="KAF0727743.1"/>
    </source>
</evidence>